<evidence type="ECO:0000313" key="3">
    <source>
        <dbReference type="Proteomes" id="UP000005695"/>
    </source>
</evidence>
<evidence type="ECO:0000259" key="1">
    <source>
        <dbReference type="Pfam" id="PF03205"/>
    </source>
</evidence>
<comment type="caution">
    <text evidence="2">The sequence shown here is derived from an EMBL/GenBank/DDBJ whole genome shotgun (WGS) entry which is preliminary data.</text>
</comment>
<reference evidence="2" key="1">
    <citation type="submission" date="2006-05" db="EMBL/GenBank/DDBJ databases">
        <title>Annotation of the draft genome assembly of Desulfuromonas acetoxidans DSM 684.</title>
        <authorList>
            <consortium name="US DOE Joint Genome Institute (JGI-ORNL)"/>
            <person name="Larimer F."/>
            <person name="Land M."/>
            <person name="Hauser L."/>
        </authorList>
    </citation>
    <scope>NUCLEOTIDE SEQUENCE [LARGE SCALE GENOMIC DNA]</scope>
    <source>
        <strain evidence="2">DSM 684</strain>
    </source>
</reference>
<dbReference type="SUPFAM" id="SSF52540">
    <property type="entry name" value="P-loop containing nucleoside triphosphate hydrolases"/>
    <property type="match status" value="1"/>
</dbReference>
<reference evidence="2" key="2">
    <citation type="submission" date="2006-05" db="EMBL/GenBank/DDBJ databases">
        <title>Sequencing of the draft genome and assembly of Desulfuromonas acetoxidans DSM 684.</title>
        <authorList>
            <consortium name="US DOE Joint Genome Institute (JGI-PGF)"/>
            <person name="Copeland A."/>
            <person name="Lucas S."/>
            <person name="Lapidus A."/>
            <person name="Barry K."/>
            <person name="Detter J.C."/>
            <person name="Glavina del Rio T."/>
            <person name="Hammon N."/>
            <person name="Israni S."/>
            <person name="Dalin E."/>
            <person name="Tice H."/>
            <person name="Bruce D."/>
            <person name="Pitluck S."/>
            <person name="Richardson P."/>
        </authorList>
    </citation>
    <scope>NUCLEOTIDE SEQUENCE [LARGE SCALE GENOMIC DNA]</scope>
    <source>
        <strain evidence="2">DSM 684</strain>
    </source>
</reference>
<gene>
    <name evidence="2" type="ORF">Dace_1433</name>
</gene>
<dbReference type="InterPro" id="IPR027417">
    <property type="entry name" value="P-loop_NTPase"/>
</dbReference>
<dbReference type="InterPro" id="IPR004435">
    <property type="entry name" value="MobB_dom"/>
</dbReference>
<protein>
    <submittedName>
        <fullName evidence="2">Molybdopterin-guanine dinucleotide biosynthesis protein B</fullName>
    </submittedName>
</protein>
<sequence>MTIPAVSFIAKSGTGKTTLVEKIIAELKLRHFRVGAIKHDAHRFDIDHPGKDSHRFTAAGADTMLVCSSSKLALVKQHRQAPEISDLITTYFSDVDIVLTEGFKQSSMPKIEVFRHHYSTELICRGEKSDPSLIAVASDAPLEVDVPIFDLEEIRALTDFLITTFSLSRSAG</sequence>
<dbReference type="AlphaFoldDB" id="Q1JZJ6"/>
<accession>Q1JZJ6</accession>
<dbReference type="EMBL" id="AAEW02000009">
    <property type="protein sequence ID" value="EAT15571.1"/>
    <property type="molecule type" value="Genomic_DNA"/>
</dbReference>
<proteinExistence type="predicted"/>
<dbReference type="InterPro" id="IPR052539">
    <property type="entry name" value="MGD_biosynthesis_adapter"/>
</dbReference>
<organism evidence="2 3">
    <name type="scientific">Desulfuromonas acetoxidans (strain DSM 684 / 11070)</name>
    <dbReference type="NCBI Taxonomy" id="281689"/>
    <lineage>
        <taxon>Bacteria</taxon>
        <taxon>Pseudomonadati</taxon>
        <taxon>Thermodesulfobacteriota</taxon>
        <taxon>Desulfuromonadia</taxon>
        <taxon>Desulfuromonadales</taxon>
        <taxon>Desulfuromonadaceae</taxon>
        <taxon>Desulfuromonas</taxon>
    </lineage>
</organism>
<dbReference type="Pfam" id="PF03205">
    <property type="entry name" value="MobB"/>
    <property type="match status" value="1"/>
</dbReference>
<feature type="domain" description="Molybdopterin-guanine dinucleotide biosynthesis protein B (MobB)" evidence="1">
    <location>
        <begin position="6"/>
        <end position="139"/>
    </location>
</feature>
<dbReference type="OrthoDB" id="9786803at2"/>
<name>Q1JZJ6_DESA6</name>
<evidence type="ECO:0000313" key="2">
    <source>
        <dbReference type="EMBL" id="EAT15571.1"/>
    </source>
</evidence>
<dbReference type="GO" id="GO:0005525">
    <property type="term" value="F:GTP binding"/>
    <property type="evidence" value="ECO:0007669"/>
    <property type="project" value="InterPro"/>
</dbReference>
<keyword evidence="3" id="KW-1185">Reference proteome</keyword>
<dbReference type="PANTHER" id="PTHR40072:SF1">
    <property type="entry name" value="MOLYBDOPTERIN-GUANINE DINUCLEOTIDE BIOSYNTHESIS ADAPTER PROTEIN"/>
    <property type="match status" value="1"/>
</dbReference>
<dbReference type="RefSeq" id="WP_006000466.1">
    <property type="nucleotide sequence ID" value="NZ_AAEW02000009.1"/>
</dbReference>
<dbReference type="GO" id="GO:0006777">
    <property type="term" value="P:Mo-molybdopterin cofactor biosynthetic process"/>
    <property type="evidence" value="ECO:0007669"/>
    <property type="project" value="InterPro"/>
</dbReference>
<dbReference type="PANTHER" id="PTHR40072">
    <property type="entry name" value="MOLYBDOPTERIN-GUANINE DINUCLEOTIDE BIOSYNTHESIS ADAPTER PROTEIN-RELATED"/>
    <property type="match status" value="1"/>
</dbReference>
<dbReference type="Gene3D" id="3.40.50.300">
    <property type="entry name" value="P-loop containing nucleotide triphosphate hydrolases"/>
    <property type="match status" value="1"/>
</dbReference>
<dbReference type="Proteomes" id="UP000005695">
    <property type="component" value="Unassembled WGS sequence"/>
</dbReference>
<dbReference type="NCBIfam" id="TIGR00176">
    <property type="entry name" value="mobB"/>
    <property type="match status" value="1"/>
</dbReference>
<dbReference type="CDD" id="cd03116">
    <property type="entry name" value="MobB"/>
    <property type="match status" value="1"/>
</dbReference>